<feature type="DNA-binding region" description="H-T-H motif" evidence="4">
    <location>
        <begin position="28"/>
        <end position="47"/>
    </location>
</feature>
<dbReference type="Gene3D" id="1.10.357.10">
    <property type="entry name" value="Tetracycline Repressor, domain 2"/>
    <property type="match status" value="1"/>
</dbReference>
<dbReference type="PANTHER" id="PTHR47506:SF7">
    <property type="entry name" value="TRANSCRIPTIONAL REGULATORY PROTEIN"/>
    <property type="match status" value="1"/>
</dbReference>
<protein>
    <submittedName>
        <fullName evidence="6">TetR family transcriptional regulator</fullName>
    </submittedName>
</protein>
<keyword evidence="7" id="KW-1185">Reference proteome</keyword>
<evidence type="ECO:0000259" key="5">
    <source>
        <dbReference type="PROSITE" id="PS50977"/>
    </source>
</evidence>
<dbReference type="SUPFAM" id="SSF48498">
    <property type="entry name" value="Tetracyclin repressor-like, C-terminal domain"/>
    <property type="match status" value="1"/>
</dbReference>
<dbReference type="PRINTS" id="PR00455">
    <property type="entry name" value="HTHTETR"/>
</dbReference>
<organism evidence="6 7">
    <name type="scientific">Emticicia aquatilis</name>
    <dbReference type="NCBI Taxonomy" id="1537369"/>
    <lineage>
        <taxon>Bacteria</taxon>
        <taxon>Pseudomonadati</taxon>
        <taxon>Bacteroidota</taxon>
        <taxon>Cytophagia</taxon>
        <taxon>Cytophagales</taxon>
        <taxon>Leadbetterellaceae</taxon>
        <taxon>Emticicia</taxon>
    </lineage>
</organism>
<reference evidence="6" key="1">
    <citation type="journal article" date="2014" name="Int. J. Syst. Evol. Microbiol.">
        <title>Complete genome sequence of Corynebacterium casei LMG S-19264T (=DSM 44701T), isolated from a smear-ripened cheese.</title>
        <authorList>
            <consortium name="US DOE Joint Genome Institute (JGI-PGF)"/>
            <person name="Walter F."/>
            <person name="Albersmeier A."/>
            <person name="Kalinowski J."/>
            <person name="Ruckert C."/>
        </authorList>
    </citation>
    <scope>NUCLEOTIDE SEQUENCE</scope>
    <source>
        <strain evidence="6">CGMCC 1.15958</strain>
    </source>
</reference>
<keyword evidence="1" id="KW-0805">Transcription regulation</keyword>
<dbReference type="PANTHER" id="PTHR47506">
    <property type="entry name" value="TRANSCRIPTIONAL REGULATORY PROTEIN"/>
    <property type="match status" value="1"/>
</dbReference>
<evidence type="ECO:0000256" key="4">
    <source>
        <dbReference type="PROSITE-ProRule" id="PRU00335"/>
    </source>
</evidence>
<evidence type="ECO:0000313" key="6">
    <source>
        <dbReference type="EMBL" id="GGD63597.1"/>
    </source>
</evidence>
<dbReference type="InterPro" id="IPR054156">
    <property type="entry name" value="YxaF_TetR_C"/>
</dbReference>
<dbReference type="InterPro" id="IPR009057">
    <property type="entry name" value="Homeodomain-like_sf"/>
</dbReference>
<dbReference type="Pfam" id="PF00440">
    <property type="entry name" value="TetR_N"/>
    <property type="match status" value="1"/>
</dbReference>
<dbReference type="RefSeq" id="WP_188766873.1">
    <property type="nucleotide sequence ID" value="NZ_BMKK01000005.1"/>
</dbReference>
<dbReference type="PROSITE" id="PS50977">
    <property type="entry name" value="HTH_TETR_2"/>
    <property type="match status" value="1"/>
</dbReference>
<comment type="caution">
    <text evidence="6">The sequence shown here is derived from an EMBL/GenBank/DDBJ whole genome shotgun (WGS) entry which is preliminary data.</text>
</comment>
<evidence type="ECO:0000256" key="1">
    <source>
        <dbReference type="ARBA" id="ARBA00023015"/>
    </source>
</evidence>
<gene>
    <name evidence="6" type="ORF">GCM10011514_29520</name>
</gene>
<dbReference type="AlphaFoldDB" id="A0A916YVM5"/>
<dbReference type="Pfam" id="PF21993">
    <property type="entry name" value="TetR_C_13_2"/>
    <property type="match status" value="1"/>
</dbReference>
<keyword evidence="3" id="KW-0804">Transcription</keyword>
<dbReference type="Proteomes" id="UP000609064">
    <property type="component" value="Unassembled WGS sequence"/>
</dbReference>
<name>A0A916YVM5_9BACT</name>
<dbReference type="InterPro" id="IPR001647">
    <property type="entry name" value="HTH_TetR"/>
</dbReference>
<dbReference type="InterPro" id="IPR036271">
    <property type="entry name" value="Tet_transcr_reg_TetR-rel_C_sf"/>
</dbReference>
<feature type="domain" description="HTH tetR-type" evidence="5">
    <location>
        <begin position="5"/>
        <end position="65"/>
    </location>
</feature>
<reference evidence="6" key="2">
    <citation type="submission" date="2020-09" db="EMBL/GenBank/DDBJ databases">
        <authorList>
            <person name="Sun Q."/>
            <person name="Zhou Y."/>
        </authorList>
    </citation>
    <scope>NUCLEOTIDE SEQUENCE</scope>
    <source>
        <strain evidence="6">CGMCC 1.15958</strain>
    </source>
</reference>
<accession>A0A916YVM5</accession>
<dbReference type="GO" id="GO:0003677">
    <property type="term" value="F:DNA binding"/>
    <property type="evidence" value="ECO:0007669"/>
    <property type="project" value="UniProtKB-UniRule"/>
</dbReference>
<evidence type="ECO:0000256" key="2">
    <source>
        <dbReference type="ARBA" id="ARBA00023125"/>
    </source>
</evidence>
<sequence length="185" mass="21201">MPVQKITKEEILLKSSDVFRVKGYHNTSMQDIAEASGLLKGSLYYHFPSKEMLMKDLLVSIHTYLTNKVFPIAEDTSLTPEERMEKLLKKMGKLLLEKEGGCLVGNTTLETVGVVPEFQSVLRAIMDDWTKALQIIFVTRKSPEQSFRLAQQTIMEFEGAVMFSKLYADRQFLYDAFARTMMKLN</sequence>
<evidence type="ECO:0000313" key="7">
    <source>
        <dbReference type="Proteomes" id="UP000609064"/>
    </source>
</evidence>
<keyword evidence="2 4" id="KW-0238">DNA-binding</keyword>
<dbReference type="EMBL" id="BMKK01000005">
    <property type="protein sequence ID" value="GGD63597.1"/>
    <property type="molecule type" value="Genomic_DNA"/>
</dbReference>
<dbReference type="SUPFAM" id="SSF46689">
    <property type="entry name" value="Homeodomain-like"/>
    <property type="match status" value="1"/>
</dbReference>
<evidence type="ECO:0000256" key="3">
    <source>
        <dbReference type="ARBA" id="ARBA00023163"/>
    </source>
</evidence>
<proteinExistence type="predicted"/>